<protein>
    <submittedName>
        <fullName evidence="1">Uncharacterized protein</fullName>
    </submittedName>
</protein>
<organism evidence="1 2">
    <name type="scientific">Flavobacterium aciduliphilum</name>
    <dbReference type="NCBI Taxonomy" id="1101402"/>
    <lineage>
        <taxon>Bacteria</taxon>
        <taxon>Pseudomonadati</taxon>
        <taxon>Bacteroidota</taxon>
        <taxon>Flavobacteriia</taxon>
        <taxon>Flavobacteriales</taxon>
        <taxon>Flavobacteriaceae</taxon>
        <taxon>Flavobacterium</taxon>
    </lineage>
</organism>
<dbReference type="EMBL" id="QLSZ01000003">
    <property type="protein sequence ID" value="RAR73717.1"/>
    <property type="molecule type" value="Genomic_DNA"/>
</dbReference>
<gene>
    <name evidence="1" type="ORF">CLV55_10336</name>
</gene>
<dbReference type="AlphaFoldDB" id="A0A328YT56"/>
<dbReference type="Proteomes" id="UP000248840">
    <property type="component" value="Unassembled WGS sequence"/>
</dbReference>
<keyword evidence="2" id="KW-1185">Reference proteome</keyword>
<name>A0A328YT56_9FLAO</name>
<evidence type="ECO:0000313" key="1">
    <source>
        <dbReference type="EMBL" id="RAR73717.1"/>
    </source>
</evidence>
<proteinExistence type="predicted"/>
<accession>A0A328YT56</accession>
<dbReference type="RefSeq" id="WP_158527015.1">
    <property type="nucleotide sequence ID" value="NZ_QLSZ01000003.1"/>
</dbReference>
<evidence type="ECO:0000313" key="2">
    <source>
        <dbReference type="Proteomes" id="UP000248840"/>
    </source>
</evidence>
<comment type="caution">
    <text evidence="1">The sequence shown here is derived from an EMBL/GenBank/DDBJ whole genome shotgun (WGS) entry which is preliminary data.</text>
</comment>
<dbReference type="OrthoDB" id="1444914at2"/>
<reference evidence="1 2" key="1">
    <citation type="submission" date="2018-06" db="EMBL/GenBank/DDBJ databases">
        <title>Genomic Encyclopedia of Archaeal and Bacterial Type Strains, Phase II (KMG-II): from individual species to whole genera.</title>
        <authorList>
            <person name="Goeker M."/>
        </authorList>
    </citation>
    <scope>NUCLEOTIDE SEQUENCE [LARGE SCALE GENOMIC DNA]</scope>
    <source>
        <strain evidence="1 2">DSM 25663</strain>
    </source>
</reference>
<sequence length="53" mass="5685">MAKYYGKIRLKSGGHPINVSVEASTNSAATKAIEAQYAGQIQSWAKQMSTTPN</sequence>